<dbReference type="Pfam" id="PF00106">
    <property type="entry name" value="adh_short"/>
    <property type="match status" value="1"/>
</dbReference>
<dbReference type="Gene3D" id="3.40.50.720">
    <property type="entry name" value="NAD(P)-binding Rossmann-like Domain"/>
    <property type="match status" value="1"/>
</dbReference>
<keyword evidence="2" id="KW-1185">Reference proteome</keyword>
<dbReference type="PANTHER" id="PTHR44656:SF7">
    <property type="entry name" value="DEHYDROGENASE_REDUCTASE SDR FAMILY MEMBER 12"/>
    <property type="match status" value="1"/>
</dbReference>
<dbReference type="InterPro" id="IPR002347">
    <property type="entry name" value="SDR_fam"/>
</dbReference>
<evidence type="ECO:0000313" key="1">
    <source>
        <dbReference type="EMBL" id="ORX92807.1"/>
    </source>
</evidence>
<comment type="caution">
    <text evidence="1">The sequence shown here is derived from an EMBL/GenBank/DDBJ whole genome shotgun (WGS) entry which is preliminary data.</text>
</comment>
<dbReference type="OrthoDB" id="191139at2759"/>
<proteinExistence type="predicted"/>
<accession>A0A1Y1Y472</accession>
<dbReference type="AlphaFoldDB" id="A0A1Y1Y472"/>
<sequence>MTIYRVLVWSAYGFWNYTKAGFERRAKSFNPEATEKSLFGKVAIVSGANSGLGKLTARELWKKGAIVHMLCRSPERGEEARKEILSSVELSAEQKHSAEERLKLHEVDISDPRSIQTFVRNWEAQGDPSCHILINNAGCMVNERKTTADGVELNFATNTLGTYYLTKLMIPLLQKSESPRVVTVSSGGMYSAKLDADDPECRKVKKFDGTAIYAQNKRQQVELNERWASDFGSSGVLFYSMHPGWSDTPGVSTSMESFYKSMKSRLRTPEQGADTIIWAAVSDEVLKYPNGSFLEDRRAVSTHLALAQTRSTKAEQDRLIQYIENLLTKIVGESSK</sequence>
<dbReference type="SUPFAM" id="SSF51735">
    <property type="entry name" value="NAD(P)-binding Rossmann-fold domains"/>
    <property type="match status" value="1"/>
</dbReference>
<gene>
    <name evidence="1" type="ORF">K493DRAFT_316364</name>
</gene>
<organism evidence="1 2">
    <name type="scientific">Basidiobolus meristosporus CBS 931.73</name>
    <dbReference type="NCBI Taxonomy" id="1314790"/>
    <lineage>
        <taxon>Eukaryota</taxon>
        <taxon>Fungi</taxon>
        <taxon>Fungi incertae sedis</taxon>
        <taxon>Zoopagomycota</taxon>
        <taxon>Entomophthoromycotina</taxon>
        <taxon>Basidiobolomycetes</taxon>
        <taxon>Basidiobolales</taxon>
        <taxon>Basidiobolaceae</taxon>
        <taxon>Basidiobolus</taxon>
    </lineage>
</organism>
<reference evidence="1 2" key="1">
    <citation type="submission" date="2016-07" db="EMBL/GenBank/DDBJ databases">
        <title>Pervasive Adenine N6-methylation of Active Genes in Fungi.</title>
        <authorList>
            <consortium name="DOE Joint Genome Institute"/>
            <person name="Mondo S.J."/>
            <person name="Dannebaum R.O."/>
            <person name="Kuo R.C."/>
            <person name="Labutti K."/>
            <person name="Haridas S."/>
            <person name="Kuo A."/>
            <person name="Salamov A."/>
            <person name="Ahrendt S.R."/>
            <person name="Lipzen A."/>
            <person name="Sullivan W."/>
            <person name="Andreopoulos W.B."/>
            <person name="Clum A."/>
            <person name="Lindquist E."/>
            <person name="Daum C."/>
            <person name="Ramamoorthy G.K."/>
            <person name="Gryganskyi A."/>
            <person name="Culley D."/>
            <person name="Magnuson J.K."/>
            <person name="James T.Y."/>
            <person name="O'Malley M.A."/>
            <person name="Stajich J.E."/>
            <person name="Spatafora J.W."/>
            <person name="Visel A."/>
            <person name="Grigoriev I.V."/>
        </authorList>
    </citation>
    <scope>NUCLEOTIDE SEQUENCE [LARGE SCALE GENOMIC DNA]</scope>
    <source>
        <strain evidence="1 2">CBS 931.73</strain>
    </source>
</reference>
<dbReference type="InterPro" id="IPR036291">
    <property type="entry name" value="NAD(P)-bd_dom_sf"/>
</dbReference>
<protein>
    <submittedName>
        <fullName evidence="1">Dehydrogenase/reductase SDR family member 12</fullName>
    </submittedName>
</protein>
<dbReference type="PANTHER" id="PTHR44656">
    <property type="entry name" value="DEHYDROGENASE/REDUCTASE SDR FAMILY MEMBER 12"/>
    <property type="match status" value="1"/>
</dbReference>
<dbReference type="InterPro" id="IPR052992">
    <property type="entry name" value="SDR_member_12"/>
</dbReference>
<dbReference type="EMBL" id="MCFE01000259">
    <property type="protein sequence ID" value="ORX92807.1"/>
    <property type="molecule type" value="Genomic_DNA"/>
</dbReference>
<evidence type="ECO:0000313" key="2">
    <source>
        <dbReference type="Proteomes" id="UP000193498"/>
    </source>
</evidence>
<dbReference type="InParanoid" id="A0A1Y1Y472"/>
<name>A0A1Y1Y472_9FUNG</name>
<dbReference type="Proteomes" id="UP000193498">
    <property type="component" value="Unassembled WGS sequence"/>
</dbReference>
<dbReference type="PRINTS" id="PR00081">
    <property type="entry name" value="GDHRDH"/>
</dbReference>
<dbReference type="STRING" id="1314790.A0A1Y1Y472"/>